<dbReference type="Pfam" id="PF19944">
    <property type="entry name" value="DUF6406"/>
    <property type="match status" value="1"/>
</dbReference>
<reference evidence="3 4" key="1">
    <citation type="journal article" date="2019" name="Int. J. Syst. Evol. Microbiol.">
        <title>The Global Catalogue of Microorganisms (GCM) 10K type strain sequencing project: providing services to taxonomists for standard genome sequencing and annotation.</title>
        <authorList>
            <consortium name="The Broad Institute Genomics Platform"/>
            <consortium name="The Broad Institute Genome Sequencing Center for Infectious Disease"/>
            <person name="Wu L."/>
            <person name="Ma J."/>
        </authorList>
    </citation>
    <scope>NUCLEOTIDE SEQUENCE [LARGE SCALE GENOMIC DNA]</scope>
    <source>
        <strain evidence="3 4">JCM 15313</strain>
    </source>
</reference>
<sequence>MTVFVGVRRAIRFTSIAALGLGLAFGAAACGGEPEIDSASGSSPAAVSGEDTDRVQLTEGIPFELSTGPDETTSLKLAGYKEGDDPAVVIAIDGAKGGATEHTLHLGDQLRIGDSAWRVSEIGMNKDDSRPGSATLTRDEGDEQE</sequence>
<proteinExistence type="predicted"/>
<evidence type="ECO:0000313" key="4">
    <source>
        <dbReference type="Proteomes" id="UP001501585"/>
    </source>
</evidence>
<feature type="region of interest" description="Disordered" evidence="1">
    <location>
        <begin position="122"/>
        <end position="145"/>
    </location>
</feature>
<feature type="signal peptide" evidence="2">
    <location>
        <begin position="1"/>
        <end position="29"/>
    </location>
</feature>
<keyword evidence="2" id="KW-0732">Signal</keyword>
<protein>
    <recommendedName>
        <fullName evidence="5">Lipoprotein</fullName>
    </recommendedName>
</protein>
<dbReference type="InterPro" id="IPR045642">
    <property type="entry name" value="DUF6406"/>
</dbReference>
<name>A0ABN2TBW1_9ACTN</name>
<evidence type="ECO:0000256" key="2">
    <source>
        <dbReference type="SAM" id="SignalP"/>
    </source>
</evidence>
<keyword evidence="4" id="KW-1185">Reference proteome</keyword>
<gene>
    <name evidence="3" type="ORF">GCM10009799_34780</name>
</gene>
<evidence type="ECO:0000313" key="3">
    <source>
        <dbReference type="EMBL" id="GAA2004573.1"/>
    </source>
</evidence>
<accession>A0ABN2TBW1</accession>
<feature type="chain" id="PRO_5046613162" description="Lipoprotein" evidence="2">
    <location>
        <begin position="30"/>
        <end position="145"/>
    </location>
</feature>
<dbReference type="EMBL" id="BAAAPC010000015">
    <property type="protein sequence ID" value="GAA2004573.1"/>
    <property type="molecule type" value="Genomic_DNA"/>
</dbReference>
<dbReference type="RefSeq" id="WP_344163862.1">
    <property type="nucleotide sequence ID" value="NZ_BAAAPC010000015.1"/>
</dbReference>
<evidence type="ECO:0008006" key="5">
    <source>
        <dbReference type="Google" id="ProtNLM"/>
    </source>
</evidence>
<dbReference type="Proteomes" id="UP001501585">
    <property type="component" value="Unassembled WGS sequence"/>
</dbReference>
<evidence type="ECO:0000256" key="1">
    <source>
        <dbReference type="SAM" id="MobiDB-lite"/>
    </source>
</evidence>
<comment type="caution">
    <text evidence="3">The sequence shown here is derived from an EMBL/GenBank/DDBJ whole genome shotgun (WGS) entry which is preliminary data.</text>
</comment>
<organism evidence="3 4">
    <name type="scientific">Nocardiopsis rhodophaea</name>
    <dbReference type="NCBI Taxonomy" id="280238"/>
    <lineage>
        <taxon>Bacteria</taxon>
        <taxon>Bacillati</taxon>
        <taxon>Actinomycetota</taxon>
        <taxon>Actinomycetes</taxon>
        <taxon>Streptosporangiales</taxon>
        <taxon>Nocardiopsidaceae</taxon>
        <taxon>Nocardiopsis</taxon>
    </lineage>
</organism>